<keyword evidence="3" id="KW-1185">Reference proteome</keyword>
<comment type="caution">
    <text evidence="2">The sequence shown here is derived from an EMBL/GenBank/DDBJ whole genome shotgun (WGS) entry which is preliminary data.</text>
</comment>
<organism evidence="2 3">
    <name type="scientific">Linum tenue</name>
    <dbReference type="NCBI Taxonomy" id="586396"/>
    <lineage>
        <taxon>Eukaryota</taxon>
        <taxon>Viridiplantae</taxon>
        <taxon>Streptophyta</taxon>
        <taxon>Embryophyta</taxon>
        <taxon>Tracheophyta</taxon>
        <taxon>Spermatophyta</taxon>
        <taxon>Magnoliopsida</taxon>
        <taxon>eudicotyledons</taxon>
        <taxon>Gunneridae</taxon>
        <taxon>Pentapetalae</taxon>
        <taxon>rosids</taxon>
        <taxon>fabids</taxon>
        <taxon>Malpighiales</taxon>
        <taxon>Linaceae</taxon>
        <taxon>Linum</taxon>
    </lineage>
</organism>
<accession>A0AAV0HN83</accession>
<evidence type="ECO:0000256" key="1">
    <source>
        <dbReference type="SAM" id="MobiDB-lite"/>
    </source>
</evidence>
<reference evidence="2" key="1">
    <citation type="submission" date="2022-08" db="EMBL/GenBank/DDBJ databases">
        <authorList>
            <person name="Gutierrez-Valencia J."/>
        </authorList>
    </citation>
    <scope>NUCLEOTIDE SEQUENCE</scope>
</reference>
<evidence type="ECO:0000313" key="2">
    <source>
        <dbReference type="EMBL" id="CAI0386642.1"/>
    </source>
</evidence>
<protein>
    <submittedName>
        <fullName evidence="2">Uncharacterized protein</fullName>
    </submittedName>
</protein>
<name>A0AAV0HN83_9ROSI</name>
<feature type="region of interest" description="Disordered" evidence="1">
    <location>
        <begin position="52"/>
        <end position="75"/>
    </location>
</feature>
<gene>
    <name evidence="2" type="ORF">LITE_LOCUS5176</name>
</gene>
<feature type="non-terminal residue" evidence="2">
    <location>
        <position position="1"/>
    </location>
</feature>
<dbReference type="EMBL" id="CAMGYJ010000002">
    <property type="protein sequence ID" value="CAI0386642.1"/>
    <property type="molecule type" value="Genomic_DNA"/>
</dbReference>
<evidence type="ECO:0000313" key="3">
    <source>
        <dbReference type="Proteomes" id="UP001154282"/>
    </source>
</evidence>
<proteinExistence type="predicted"/>
<dbReference type="AlphaFoldDB" id="A0AAV0HN83"/>
<dbReference type="Proteomes" id="UP001154282">
    <property type="component" value="Unassembled WGS sequence"/>
</dbReference>
<sequence length="127" mass="13847">SPHLRPPSPLFHSLPPYPIYFSTFAHLIHLPPYPSLPPPPQLPAPLPAASYVEHQKETATSAPRSPACRPPQLPAPLPAAAVTIRNDVNVKKETVRIEEDEENPGSFLVVLIIVSAIGRRNSIGMKD</sequence>